<evidence type="ECO:0000259" key="12">
    <source>
        <dbReference type="PROSITE" id="PS50109"/>
    </source>
</evidence>
<gene>
    <name evidence="14" type="ORF">Pka01_65970</name>
</gene>
<keyword evidence="15" id="KW-1185">Reference proteome</keyword>
<dbReference type="Gene3D" id="3.30.450.20">
    <property type="entry name" value="PAS domain"/>
    <property type="match status" value="2"/>
</dbReference>
<keyword evidence="10" id="KW-0472">Membrane</keyword>
<dbReference type="PROSITE" id="PS50112">
    <property type="entry name" value="PAS"/>
    <property type="match status" value="1"/>
</dbReference>
<dbReference type="SUPFAM" id="SSF47384">
    <property type="entry name" value="Homodimeric domain of signal transducing histidine kinase"/>
    <property type="match status" value="1"/>
</dbReference>
<name>A0A8J3V9Q0_9ACTN</name>
<dbReference type="Pfam" id="PF00512">
    <property type="entry name" value="HisKA"/>
    <property type="match status" value="1"/>
</dbReference>
<dbReference type="Gene3D" id="1.10.287.130">
    <property type="match status" value="1"/>
</dbReference>
<dbReference type="Gene3D" id="3.30.565.10">
    <property type="entry name" value="Histidine kinase-like ATPase, C-terminal domain"/>
    <property type="match status" value="1"/>
</dbReference>
<dbReference type="InterPro" id="IPR035965">
    <property type="entry name" value="PAS-like_dom_sf"/>
</dbReference>
<dbReference type="FunFam" id="3.30.450.40:FF:000035">
    <property type="entry name" value="PAS sensor protein"/>
    <property type="match status" value="1"/>
</dbReference>
<accession>A0A8J3V9Q0</accession>
<dbReference type="Pfam" id="PF01590">
    <property type="entry name" value="GAF"/>
    <property type="match status" value="1"/>
</dbReference>
<evidence type="ECO:0000256" key="8">
    <source>
        <dbReference type="ARBA" id="ARBA00022989"/>
    </source>
</evidence>
<dbReference type="PRINTS" id="PR00344">
    <property type="entry name" value="BCTRLSENSOR"/>
</dbReference>
<sequence>MKATSSVRGGTTPAVAVVDGAGTVIGWTQAAEELTGYPAADILGRPIGSLLPPDGHDRDGERPGAHLPRTGLMEMLRRDGEVVIVRAEAAPLTLGDDAGSRQESWLVSAIPAAIDLSTGTGALLESLISSFPVAMAIWDKNLRCVWFNEAAEQLSDGYPYYRIGRSLTEVIAGIDTEAVQDAMREVLADSRPTIDREARWFHGSQERALSISLLPLEGADGRPLGVCSVALDFSNSKARDHLGLLREASVRLGSTLDVMKTAQELAELSIPVVADYVTVDLPEAMLPGTEPLQRLAVTSSPGFRRAGVASVHDGAPESLWERTETVFVPPRSLFTEVLHSRRPHFEPVLDTSPGTWLDLDPDRAGPVHAIGMHSLIVIPLEARGDVLGVATFARTSNPAPFTRDDLLLAEELVTRAALSLDNARQYTIVNHNLELLEAAVQRERRFTSDASHDLRTPITGVRLRLEEALMDPDAVDWPCMAKDLLNDVERQQAIAEDILILARLDADRPAQRQRTDLAEFVRTELQHRTPGRVPIRTDLAPGVFVSGDRLLLSRLLTNLLNNAQRHAATGVTVVVRAEDDTAVLVVFDDGAGVAPDHRELIFERFARLPESRARDPKGTGLGLAISREIAHAHQGTLTVEDPGQGTCLVLRMSLLA</sequence>
<dbReference type="InterPro" id="IPR050428">
    <property type="entry name" value="TCS_sensor_his_kinase"/>
</dbReference>
<reference evidence="14 15" key="1">
    <citation type="submission" date="2021-01" db="EMBL/GenBank/DDBJ databases">
        <title>Whole genome shotgun sequence of Planotetraspora kaengkrachanensis NBRC 104272.</title>
        <authorList>
            <person name="Komaki H."/>
            <person name="Tamura T."/>
        </authorList>
    </citation>
    <scope>NUCLEOTIDE SEQUENCE [LARGE SCALE GENOMIC DNA]</scope>
    <source>
        <strain evidence="14 15">NBRC 104272</strain>
    </source>
</reference>
<evidence type="ECO:0000256" key="6">
    <source>
        <dbReference type="ARBA" id="ARBA00022692"/>
    </source>
</evidence>
<dbReference type="PANTHER" id="PTHR45436">
    <property type="entry name" value="SENSOR HISTIDINE KINASE YKOH"/>
    <property type="match status" value="1"/>
</dbReference>
<organism evidence="14 15">
    <name type="scientific">Planotetraspora kaengkrachanensis</name>
    <dbReference type="NCBI Taxonomy" id="575193"/>
    <lineage>
        <taxon>Bacteria</taxon>
        <taxon>Bacillati</taxon>
        <taxon>Actinomycetota</taxon>
        <taxon>Actinomycetes</taxon>
        <taxon>Streptosporangiales</taxon>
        <taxon>Streptosporangiaceae</taxon>
        <taxon>Planotetraspora</taxon>
    </lineage>
</organism>
<dbReference type="InterPro" id="IPR004358">
    <property type="entry name" value="Sig_transdc_His_kin-like_C"/>
</dbReference>
<keyword evidence="5" id="KW-0808">Transferase</keyword>
<dbReference type="EC" id="2.7.13.3" evidence="3"/>
<dbReference type="InterPro" id="IPR029016">
    <property type="entry name" value="GAF-like_dom_sf"/>
</dbReference>
<evidence type="ECO:0000256" key="7">
    <source>
        <dbReference type="ARBA" id="ARBA00022777"/>
    </source>
</evidence>
<dbReference type="SMART" id="SM00065">
    <property type="entry name" value="GAF"/>
    <property type="match status" value="1"/>
</dbReference>
<evidence type="ECO:0000256" key="3">
    <source>
        <dbReference type="ARBA" id="ARBA00012438"/>
    </source>
</evidence>
<dbReference type="AlphaFoldDB" id="A0A8J3V9Q0"/>
<dbReference type="SMART" id="SM00388">
    <property type="entry name" value="HisKA"/>
    <property type="match status" value="1"/>
</dbReference>
<feature type="compositionally biased region" description="Basic and acidic residues" evidence="11">
    <location>
        <begin position="54"/>
        <end position="64"/>
    </location>
</feature>
<keyword evidence="9" id="KW-0902">Two-component regulatory system</keyword>
<dbReference type="InterPro" id="IPR003594">
    <property type="entry name" value="HATPase_dom"/>
</dbReference>
<keyword evidence="6" id="KW-0812">Transmembrane</keyword>
<dbReference type="SUPFAM" id="SSF55781">
    <property type="entry name" value="GAF domain-like"/>
    <property type="match status" value="1"/>
</dbReference>
<dbReference type="InterPro" id="IPR003018">
    <property type="entry name" value="GAF"/>
</dbReference>
<evidence type="ECO:0000256" key="10">
    <source>
        <dbReference type="ARBA" id="ARBA00023136"/>
    </source>
</evidence>
<evidence type="ECO:0000256" key="5">
    <source>
        <dbReference type="ARBA" id="ARBA00022679"/>
    </source>
</evidence>
<protein>
    <recommendedName>
        <fullName evidence="3">histidine kinase</fullName>
        <ecNumber evidence="3">2.7.13.3</ecNumber>
    </recommendedName>
</protein>
<dbReference type="GO" id="GO:0006355">
    <property type="term" value="P:regulation of DNA-templated transcription"/>
    <property type="evidence" value="ECO:0007669"/>
    <property type="project" value="InterPro"/>
</dbReference>
<feature type="region of interest" description="Disordered" evidence="11">
    <location>
        <begin position="48"/>
        <end position="67"/>
    </location>
</feature>
<dbReference type="SUPFAM" id="SSF55785">
    <property type="entry name" value="PYP-like sensor domain (PAS domain)"/>
    <property type="match status" value="2"/>
</dbReference>
<comment type="catalytic activity">
    <reaction evidence="1">
        <text>ATP + protein L-histidine = ADP + protein N-phospho-L-histidine.</text>
        <dbReference type="EC" id="2.7.13.3"/>
    </reaction>
</comment>
<dbReference type="Proteomes" id="UP000630097">
    <property type="component" value="Unassembled WGS sequence"/>
</dbReference>
<dbReference type="CDD" id="cd00130">
    <property type="entry name" value="PAS"/>
    <property type="match status" value="2"/>
</dbReference>
<dbReference type="RefSeq" id="WP_203886784.1">
    <property type="nucleotide sequence ID" value="NZ_BAABHH010000027.1"/>
</dbReference>
<dbReference type="InterPro" id="IPR005467">
    <property type="entry name" value="His_kinase_dom"/>
</dbReference>
<evidence type="ECO:0000259" key="13">
    <source>
        <dbReference type="PROSITE" id="PS50112"/>
    </source>
</evidence>
<evidence type="ECO:0000256" key="4">
    <source>
        <dbReference type="ARBA" id="ARBA00022553"/>
    </source>
</evidence>
<dbReference type="SMART" id="SM00387">
    <property type="entry name" value="HATPase_c"/>
    <property type="match status" value="1"/>
</dbReference>
<evidence type="ECO:0000313" key="15">
    <source>
        <dbReference type="Proteomes" id="UP000630097"/>
    </source>
</evidence>
<feature type="domain" description="PAS" evidence="13">
    <location>
        <begin position="11"/>
        <end position="54"/>
    </location>
</feature>
<comment type="subcellular location">
    <subcellularLocation>
        <location evidence="2">Cell membrane</location>
    </subcellularLocation>
</comment>
<dbReference type="InterPro" id="IPR013767">
    <property type="entry name" value="PAS_fold"/>
</dbReference>
<comment type="caution">
    <text evidence="14">The sequence shown here is derived from an EMBL/GenBank/DDBJ whole genome shotgun (WGS) entry which is preliminary data.</text>
</comment>
<evidence type="ECO:0000256" key="9">
    <source>
        <dbReference type="ARBA" id="ARBA00023012"/>
    </source>
</evidence>
<dbReference type="SMART" id="SM00091">
    <property type="entry name" value="PAS"/>
    <property type="match status" value="2"/>
</dbReference>
<proteinExistence type="predicted"/>
<dbReference type="InterPro" id="IPR000014">
    <property type="entry name" value="PAS"/>
</dbReference>
<dbReference type="PROSITE" id="PS50109">
    <property type="entry name" value="HIS_KIN"/>
    <property type="match status" value="1"/>
</dbReference>
<dbReference type="NCBIfam" id="TIGR00229">
    <property type="entry name" value="sensory_box"/>
    <property type="match status" value="2"/>
</dbReference>
<keyword evidence="8" id="KW-1133">Transmembrane helix</keyword>
<dbReference type="Gene3D" id="3.30.450.40">
    <property type="match status" value="1"/>
</dbReference>
<dbReference type="PANTHER" id="PTHR45436:SF5">
    <property type="entry name" value="SENSOR HISTIDINE KINASE TRCS"/>
    <property type="match status" value="1"/>
</dbReference>
<keyword evidence="4" id="KW-0597">Phosphoprotein</keyword>
<feature type="domain" description="Histidine kinase" evidence="12">
    <location>
        <begin position="449"/>
        <end position="656"/>
    </location>
</feature>
<dbReference type="SUPFAM" id="SSF55874">
    <property type="entry name" value="ATPase domain of HSP90 chaperone/DNA topoisomerase II/histidine kinase"/>
    <property type="match status" value="1"/>
</dbReference>
<dbReference type="CDD" id="cd00075">
    <property type="entry name" value="HATPase"/>
    <property type="match status" value="1"/>
</dbReference>
<dbReference type="Pfam" id="PF02518">
    <property type="entry name" value="HATPase_c"/>
    <property type="match status" value="1"/>
</dbReference>
<dbReference type="InterPro" id="IPR013656">
    <property type="entry name" value="PAS_4"/>
</dbReference>
<dbReference type="EMBL" id="BONV01000041">
    <property type="protein sequence ID" value="GIG83470.1"/>
    <property type="molecule type" value="Genomic_DNA"/>
</dbReference>
<dbReference type="Pfam" id="PF08448">
    <property type="entry name" value="PAS_4"/>
    <property type="match status" value="1"/>
</dbReference>
<dbReference type="CDD" id="cd00082">
    <property type="entry name" value="HisKA"/>
    <property type="match status" value="1"/>
</dbReference>
<evidence type="ECO:0000256" key="11">
    <source>
        <dbReference type="SAM" id="MobiDB-lite"/>
    </source>
</evidence>
<evidence type="ECO:0000256" key="1">
    <source>
        <dbReference type="ARBA" id="ARBA00000085"/>
    </source>
</evidence>
<evidence type="ECO:0000313" key="14">
    <source>
        <dbReference type="EMBL" id="GIG83470.1"/>
    </source>
</evidence>
<dbReference type="InterPro" id="IPR036097">
    <property type="entry name" value="HisK_dim/P_sf"/>
</dbReference>
<evidence type="ECO:0000256" key="2">
    <source>
        <dbReference type="ARBA" id="ARBA00004236"/>
    </source>
</evidence>
<dbReference type="GO" id="GO:0005886">
    <property type="term" value="C:plasma membrane"/>
    <property type="evidence" value="ECO:0007669"/>
    <property type="project" value="UniProtKB-SubCell"/>
</dbReference>
<dbReference type="GO" id="GO:0000155">
    <property type="term" value="F:phosphorelay sensor kinase activity"/>
    <property type="evidence" value="ECO:0007669"/>
    <property type="project" value="InterPro"/>
</dbReference>
<dbReference type="InterPro" id="IPR036890">
    <property type="entry name" value="HATPase_C_sf"/>
</dbReference>
<dbReference type="Pfam" id="PF00989">
    <property type="entry name" value="PAS"/>
    <property type="match status" value="1"/>
</dbReference>
<keyword evidence="7" id="KW-0418">Kinase</keyword>
<dbReference type="InterPro" id="IPR003661">
    <property type="entry name" value="HisK_dim/P_dom"/>
</dbReference>